<reference evidence="2" key="2">
    <citation type="submission" date="2021-04" db="EMBL/GenBank/DDBJ databases">
        <authorList>
            <person name="Gilroy R."/>
        </authorList>
    </citation>
    <scope>NUCLEOTIDE SEQUENCE</scope>
    <source>
        <strain evidence="2">ChiSxjej1B13-11762</strain>
    </source>
</reference>
<proteinExistence type="predicted"/>
<gene>
    <name evidence="2" type="ORF">H9873_07850</name>
</gene>
<dbReference type="Proteomes" id="UP000824263">
    <property type="component" value="Unassembled WGS sequence"/>
</dbReference>
<dbReference type="AlphaFoldDB" id="A0A9D1RAZ0"/>
<keyword evidence="1" id="KW-1133">Transmembrane helix</keyword>
<organism evidence="2 3">
    <name type="scientific">Candidatus Dorea gallistercoris</name>
    <dbReference type="NCBI Taxonomy" id="2838542"/>
    <lineage>
        <taxon>Bacteria</taxon>
        <taxon>Bacillati</taxon>
        <taxon>Bacillota</taxon>
        <taxon>Clostridia</taxon>
        <taxon>Lachnospirales</taxon>
        <taxon>Lachnospiraceae</taxon>
        <taxon>Dorea</taxon>
    </lineage>
</organism>
<keyword evidence="1" id="KW-0812">Transmembrane</keyword>
<keyword evidence="1" id="KW-0472">Membrane</keyword>
<reference evidence="2" key="1">
    <citation type="journal article" date="2021" name="PeerJ">
        <title>Extensive microbial diversity within the chicken gut microbiome revealed by metagenomics and culture.</title>
        <authorList>
            <person name="Gilroy R."/>
            <person name="Ravi A."/>
            <person name="Getino M."/>
            <person name="Pursley I."/>
            <person name="Horton D.L."/>
            <person name="Alikhan N.F."/>
            <person name="Baker D."/>
            <person name="Gharbi K."/>
            <person name="Hall N."/>
            <person name="Watson M."/>
            <person name="Adriaenssens E.M."/>
            <person name="Foster-Nyarko E."/>
            <person name="Jarju S."/>
            <person name="Secka A."/>
            <person name="Antonio M."/>
            <person name="Oren A."/>
            <person name="Chaudhuri R.R."/>
            <person name="La Ragione R."/>
            <person name="Hildebrand F."/>
            <person name="Pallen M.J."/>
        </authorList>
    </citation>
    <scope>NUCLEOTIDE SEQUENCE</scope>
    <source>
        <strain evidence="2">ChiSxjej1B13-11762</strain>
    </source>
</reference>
<dbReference type="Pfam" id="PF14209">
    <property type="entry name" value="DUF4321"/>
    <property type="match status" value="1"/>
</dbReference>
<evidence type="ECO:0000313" key="3">
    <source>
        <dbReference type="Proteomes" id="UP000824263"/>
    </source>
</evidence>
<sequence>MKGTKGKNSWALFLLLLAGMVLGGFISVLANGVPALTWLSYGQSFGLDEPVVLDLGLLVLTFGLKVKITIASIIGVVIAAVIYRFL</sequence>
<comment type="caution">
    <text evidence="2">The sequence shown here is derived from an EMBL/GenBank/DDBJ whole genome shotgun (WGS) entry which is preliminary data.</text>
</comment>
<feature type="transmembrane region" description="Helical" evidence="1">
    <location>
        <begin position="56"/>
        <end position="83"/>
    </location>
</feature>
<accession>A0A9D1RAZ0</accession>
<dbReference type="EMBL" id="DXGF01000138">
    <property type="protein sequence ID" value="HIW84219.1"/>
    <property type="molecule type" value="Genomic_DNA"/>
</dbReference>
<dbReference type="InterPro" id="IPR025470">
    <property type="entry name" value="DUF4321"/>
</dbReference>
<evidence type="ECO:0000256" key="1">
    <source>
        <dbReference type="SAM" id="Phobius"/>
    </source>
</evidence>
<name>A0A9D1RAZ0_9FIRM</name>
<protein>
    <submittedName>
        <fullName evidence="2">DUF4321 domain-containing protein</fullName>
    </submittedName>
</protein>
<evidence type="ECO:0000313" key="2">
    <source>
        <dbReference type="EMBL" id="HIW84219.1"/>
    </source>
</evidence>